<dbReference type="RefSeq" id="WP_211845018.1">
    <property type="nucleotide sequence ID" value="NZ_JAAEDL010000003.1"/>
</dbReference>
<feature type="signal peptide" evidence="2">
    <location>
        <begin position="1"/>
        <end position="27"/>
    </location>
</feature>
<dbReference type="EMBL" id="JAAEDL010000003">
    <property type="protein sequence ID" value="MBR0679658.1"/>
    <property type="molecule type" value="Genomic_DNA"/>
</dbReference>
<reference evidence="3" key="1">
    <citation type="submission" date="2020-01" db="EMBL/GenBank/DDBJ databases">
        <authorList>
            <person name="Rat A."/>
        </authorList>
    </citation>
    <scope>NUCLEOTIDE SEQUENCE</scope>
    <source>
        <strain evidence="3">LMG 31228</strain>
    </source>
</reference>
<keyword evidence="2" id="KW-0732">Signal</keyword>
<dbReference type="Proteomes" id="UP001138709">
    <property type="component" value="Unassembled WGS sequence"/>
</dbReference>
<comment type="caution">
    <text evidence="3">The sequence shown here is derived from an EMBL/GenBank/DDBJ whole genome shotgun (WGS) entry which is preliminary data.</text>
</comment>
<accession>A0A9X9X7H2</accession>
<name>A0A9X9X7H2_9PROT</name>
<protein>
    <submittedName>
        <fullName evidence="3">Uncharacterized protein</fullName>
    </submittedName>
</protein>
<evidence type="ECO:0000256" key="2">
    <source>
        <dbReference type="SAM" id="SignalP"/>
    </source>
</evidence>
<evidence type="ECO:0000313" key="3">
    <source>
        <dbReference type="EMBL" id="MBR0679658.1"/>
    </source>
</evidence>
<feature type="chain" id="PRO_5040938106" evidence="2">
    <location>
        <begin position="28"/>
        <end position="223"/>
    </location>
</feature>
<keyword evidence="4" id="KW-1185">Reference proteome</keyword>
<reference evidence="3" key="2">
    <citation type="journal article" date="2021" name="Syst. Appl. Microbiol.">
        <title>Roseomonas hellenica sp. nov., isolated from roots of wild-growing Alkanna tinctoria.</title>
        <authorList>
            <person name="Rat A."/>
            <person name="Naranjo H.D."/>
            <person name="Lebbe L."/>
            <person name="Cnockaert M."/>
            <person name="Krigas N."/>
            <person name="Grigoriadou K."/>
            <person name="Maloupa E."/>
            <person name="Willems A."/>
        </authorList>
    </citation>
    <scope>NUCLEOTIDE SEQUENCE</scope>
    <source>
        <strain evidence="3">LMG 31228</strain>
    </source>
</reference>
<gene>
    <name evidence="3" type="ORF">GXW74_04120</name>
</gene>
<evidence type="ECO:0000256" key="1">
    <source>
        <dbReference type="SAM" id="MobiDB-lite"/>
    </source>
</evidence>
<organism evidence="3 4">
    <name type="scientific">Neoroseomonas eburnea</name>
    <dbReference type="NCBI Taxonomy" id="1346889"/>
    <lineage>
        <taxon>Bacteria</taxon>
        <taxon>Pseudomonadati</taxon>
        <taxon>Pseudomonadota</taxon>
        <taxon>Alphaproteobacteria</taxon>
        <taxon>Acetobacterales</taxon>
        <taxon>Acetobacteraceae</taxon>
        <taxon>Neoroseomonas</taxon>
    </lineage>
</organism>
<evidence type="ECO:0000313" key="4">
    <source>
        <dbReference type="Proteomes" id="UP001138709"/>
    </source>
</evidence>
<feature type="region of interest" description="Disordered" evidence="1">
    <location>
        <begin position="176"/>
        <end position="223"/>
    </location>
</feature>
<dbReference type="AlphaFoldDB" id="A0A9X9X7H2"/>
<sequence>MTRLQQLAAIGASMLLVAAGAPTPVLAQPATTKPPIDAAGAAQAVGAEALALFERICIAALARREAPLAVAAAELAGATRVPAERLRASGPVRETAAWRVQGRHGRFSVVMLEPGTQCAIFAEGVAPETFLAQARQLMLRQDRFPGWARQGEPQQSAAQRPFGLLTYLRTRYASTLPPAGKPGGSGVEPPTAANVVASAANRTDGRPNTAVITSDIEAGPSTR</sequence>
<proteinExistence type="predicted"/>